<dbReference type="Gene3D" id="1.20.1590.10">
    <property type="entry name" value="YP_001051499.1 domain like"/>
    <property type="match status" value="1"/>
</dbReference>
<keyword evidence="2" id="KW-1185">Reference proteome</keyword>
<organism evidence="1 2">
    <name type="scientific">Litorilituus lipolyticus</name>
    <dbReference type="NCBI Taxonomy" id="2491017"/>
    <lineage>
        <taxon>Bacteria</taxon>
        <taxon>Pseudomonadati</taxon>
        <taxon>Pseudomonadota</taxon>
        <taxon>Gammaproteobacteria</taxon>
        <taxon>Alteromonadales</taxon>
        <taxon>Colwelliaceae</taxon>
        <taxon>Litorilituus</taxon>
    </lineage>
</organism>
<dbReference type="InterPro" id="IPR007338">
    <property type="entry name" value="DUF416"/>
</dbReference>
<dbReference type="EMBL" id="SAWY01000019">
    <property type="protein sequence ID" value="TPH15702.1"/>
    <property type="molecule type" value="Genomic_DNA"/>
</dbReference>
<dbReference type="Pfam" id="PF04222">
    <property type="entry name" value="DUF416"/>
    <property type="match status" value="1"/>
</dbReference>
<dbReference type="InterPro" id="IPR023381">
    <property type="entry name" value="YP001051499.1-like_dom_sf"/>
</dbReference>
<reference evidence="1 2" key="1">
    <citation type="submission" date="2019-01" db="EMBL/GenBank/DDBJ databases">
        <title>Litorilituus lipolytica sp. nov., isolated from intertidal sand of the Yellow Sea in China.</title>
        <authorList>
            <person name="Liu A."/>
        </authorList>
    </citation>
    <scope>NUCLEOTIDE SEQUENCE [LARGE SCALE GENOMIC DNA]</scope>
    <source>
        <strain evidence="1 2">RZ04</strain>
    </source>
</reference>
<comment type="caution">
    <text evidence="1">The sequence shown here is derived from an EMBL/GenBank/DDBJ whole genome shotgun (WGS) entry which is preliminary data.</text>
</comment>
<evidence type="ECO:0000313" key="1">
    <source>
        <dbReference type="EMBL" id="TPH15702.1"/>
    </source>
</evidence>
<dbReference type="OrthoDB" id="9204516at2"/>
<protein>
    <submittedName>
        <fullName evidence="1">DUF416 family protein</fullName>
    </submittedName>
</protein>
<dbReference type="RefSeq" id="WP_140603101.1">
    <property type="nucleotide sequence ID" value="NZ_SAWY01000019.1"/>
</dbReference>
<gene>
    <name evidence="1" type="ORF">EPA86_09015</name>
</gene>
<proteinExistence type="predicted"/>
<evidence type="ECO:0000313" key="2">
    <source>
        <dbReference type="Proteomes" id="UP000315303"/>
    </source>
</evidence>
<dbReference type="AlphaFoldDB" id="A0A502KVR7"/>
<accession>A0A502KVR7</accession>
<dbReference type="Proteomes" id="UP000315303">
    <property type="component" value="Unassembled WGS sequence"/>
</dbReference>
<name>A0A502KVR7_9GAMM</name>
<sequence>MSIYLPFKKLSKWQQITFAAALLERMLPNYQMFSEAEQFGDSQVVRNQLNIIWQWLANPQSVKINVEAQLNKLEPQIPDPEAFDSFGVFPALDVCMAMSSLWQLIDFKPKAKKAEEVTDDVQAISRLSVNSVSYFVELTLMQLEQEVNESEDIDVSSEQIEAHPLMQWEKETQNELFDFLKFAAENKRSCQLAKEMVLSEGLSNLGIEIN</sequence>